<dbReference type="InterPro" id="IPR029731">
    <property type="entry name" value="OSGIN1/2"/>
</dbReference>
<dbReference type="InterPro" id="IPR036188">
    <property type="entry name" value="FAD/NAD-bd_sf"/>
</dbReference>
<dbReference type="PANTHER" id="PTHR15192">
    <property type="entry name" value="PROTEIN CBG05349"/>
    <property type="match status" value="1"/>
</dbReference>
<accession>A0A9P1N1I3</accession>
<dbReference type="Gene3D" id="3.50.50.60">
    <property type="entry name" value="FAD/NAD(P)-binding domain"/>
    <property type="match status" value="1"/>
</dbReference>
<dbReference type="SUPFAM" id="SSF51905">
    <property type="entry name" value="FAD/NAD(P)-binding domain"/>
    <property type="match status" value="2"/>
</dbReference>
<reference evidence="1" key="1">
    <citation type="submission" date="2022-11" db="EMBL/GenBank/DDBJ databases">
        <authorList>
            <person name="Kikuchi T."/>
        </authorList>
    </citation>
    <scope>NUCLEOTIDE SEQUENCE</scope>
    <source>
        <strain evidence="1">PS1010</strain>
    </source>
</reference>
<sequence>MHTGCSKFETQVLVIGNGPAGIALSAFLSGMHPFYNPHRPCLNPTVDEKLRENQHFSLLDQDLSWSTDLSEISQSGRPLSVLYDMLVRPGADTSCEESEGSLIWEMDRSREIDHMVIGETRIGGSWNEYDPEMLTVSFSDWLDMPGFSVEQWLCGKPLIKRLPSIAIVNYLKSHTEKLRIRKRFKTGFRVTSIRKVEDYWITEGRRISDNRPFVIKSQNVVLACGKTAQRKLGILREEELEEKRKISYDVKEFKRIFSEEPCTSSSCAPVIVVGDGISSVDCVRHCLENEIPVIHVMRRSLKELRNVMMSRLSPIYYSEYTKIYQMMIGRVKHPNYRRFLDAQVVKIDENSCEIMQGKDGRIELPFSHMAVCIGRESTFDQIIKSPNSYNFHDYRSLEDETLFAVGSYAGDHFVRFLVGGCLRVGQHLLMSNNLHNNNNLVK</sequence>
<dbReference type="OrthoDB" id="412005at2759"/>
<organism evidence="1 2">
    <name type="scientific">Caenorhabditis angaria</name>
    <dbReference type="NCBI Taxonomy" id="860376"/>
    <lineage>
        <taxon>Eukaryota</taxon>
        <taxon>Metazoa</taxon>
        <taxon>Ecdysozoa</taxon>
        <taxon>Nematoda</taxon>
        <taxon>Chromadorea</taxon>
        <taxon>Rhabditida</taxon>
        <taxon>Rhabditina</taxon>
        <taxon>Rhabditomorpha</taxon>
        <taxon>Rhabditoidea</taxon>
        <taxon>Rhabditidae</taxon>
        <taxon>Peloderinae</taxon>
        <taxon>Caenorhabditis</taxon>
    </lineage>
</organism>
<evidence type="ECO:0000313" key="2">
    <source>
        <dbReference type="Proteomes" id="UP001152747"/>
    </source>
</evidence>
<name>A0A9P1N1I3_9PELO</name>
<dbReference type="AlphaFoldDB" id="A0A9P1N1I3"/>
<proteinExistence type="predicted"/>
<dbReference type="PANTHER" id="PTHR15192:SF8">
    <property type="entry name" value="FAD_NAD(P)-BINDING DOMAIN-CONTAINING PROTEIN"/>
    <property type="match status" value="1"/>
</dbReference>
<evidence type="ECO:0000313" key="1">
    <source>
        <dbReference type="EMBL" id="CAI5447547.1"/>
    </source>
</evidence>
<dbReference type="EMBL" id="CANHGI010000004">
    <property type="protein sequence ID" value="CAI5447547.1"/>
    <property type="molecule type" value="Genomic_DNA"/>
</dbReference>
<keyword evidence="2" id="KW-1185">Reference proteome</keyword>
<comment type="caution">
    <text evidence="1">The sequence shown here is derived from an EMBL/GenBank/DDBJ whole genome shotgun (WGS) entry which is preliminary data.</text>
</comment>
<gene>
    <name evidence="1" type="ORF">CAMP_LOCUS10184</name>
</gene>
<dbReference type="Proteomes" id="UP001152747">
    <property type="component" value="Unassembled WGS sequence"/>
</dbReference>
<protein>
    <submittedName>
        <fullName evidence="1">Uncharacterized protein</fullName>
    </submittedName>
</protein>